<evidence type="ECO:0000259" key="10">
    <source>
        <dbReference type="Pfam" id="PF24105"/>
    </source>
</evidence>
<dbReference type="PANTHER" id="PTHR15271">
    <property type="entry name" value="CHROMATIN ASSEMBLY FACTOR 1 SUBUNIT B"/>
    <property type="match status" value="1"/>
</dbReference>
<keyword evidence="4" id="KW-0677">Repeat</keyword>
<feature type="non-terminal residue" evidence="11">
    <location>
        <position position="117"/>
    </location>
</feature>
<evidence type="ECO:0000256" key="7">
    <source>
        <dbReference type="ARBA" id="ARBA00023204"/>
    </source>
</evidence>
<proteinExistence type="inferred from homology"/>
<evidence type="ECO:0000256" key="5">
    <source>
        <dbReference type="ARBA" id="ARBA00022763"/>
    </source>
</evidence>
<keyword evidence="6" id="KW-0156">Chromatin regulator</keyword>
<feature type="repeat" description="WD" evidence="9">
    <location>
        <begin position="63"/>
        <end position="104"/>
    </location>
</feature>
<keyword evidence="3 9" id="KW-0853">WD repeat</keyword>
<dbReference type="SUPFAM" id="SSF50978">
    <property type="entry name" value="WD40 repeat-like"/>
    <property type="match status" value="1"/>
</dbReference>
<comment type="subcellular location">
    <subcellularLocation>
        <location evidence="1">Nucleus</location>
    </subcellularLocation>
</comment>
<evidence type="ECO:0000256" key="3">
    <source>
        <dbReference type="ARBA" id="ARBA00022574"/>
    </source>
</evidence>
<dbReference type="GO" id="GO:0006334">
    <property type="term" value="P:nucleosome assembly"/>
    <property type="evidence" value="ECO:0007669"/>
    <property type="project" value="TreeGrafter"/>
</dbReference>
<dbReference type="EMBL" id="GDQN01006092">
    <property type="protein sequence ID" value="JAT84962.1"/>
    <property type="molecule type" value="Transcribed_RNA"/>
</dbReference>
<keyword evidence="8" id="KW-0539">Nucleus</keyword>
<feature type="domain" description="CAF1B/HIR1 beta-propeller" evidence="10">
    <location>
        <begin position="1"/>
        <end position="116"/>
    </location>
</feature>
<dbReference type="PROSITE" id="PS50082">
    <property type="entry name" value="WD_REPEATS_2"/>
    <property type="match status" value="1"/>
</dbReference>
<evidence type="ECO:0000256" key="6">
    <source>
        <dbReference type="ARBA" id="ARBA00022853"/>
    </source>
</evidence>
<evidence type="ECO:0000256" key="9">
    <source>
        <dbReference type="PROSITE-ProRule" id="PRU00221"/>
    </source>
</evidence>
<keyword evidence="7" id="KW-0234">DNA repair</keyword>
<dbReference type="GO" id="GO:0033186">
    <property type="term" value="C:CAF-1 complex"/>
    <property type="evidence" value="ECO:0007669"/>
    <property type="project" value="TreeGrafter"/>
</dbReference>
<dbReference type="InterPro" id="IPR036322">
    <property type="entry name" value="WD40_repeat_dom_sf"/>
</dbReference>
<dbReference type="InterPro" id="IPR045145">
    <property type="entry name" value="PTHR15271"/>
</dbReference>
<dbReference type="Pfam" id="PF24105">
    <property type="entry name" value="Beta-prop_CAF1B_HIR1"/>
    <property type="match status" value="1"/>
</dbReference>
<keyword evidence="5" id="KW-0227">DNA damage</keyword>
<protein>
    <recommendedName>
        <fullName evidence="10">CAF1B/HIR1 beta-propeller domain-containing protein</fullName>
    </recommendedName>
</protein>
<gene>
    <name evidence="11" type="ORF">g.19796</name>
</gene>
<dbReference type="InterPro" id="IPR015943">
    <property type="entry name" value="WD40/YVTN_repeat-like_dom_sf"/>
</dbReference>
<evidence type="ECO:0000256" key="2">
    <source>
        <dbReference type="ARBA" id="ARBA00007306"/>
    </source>
</evidence>
<accession>A0A1E1WD81</accession>
<dbReference type="Gene3D" id="2.130.10.10">
    <property type="entry name" value="YVTN repeat-like/Quinoprotein amine dehydrogenase"/>
    <property type="match status" value="1"/>
</dbReference>
<reference evidence="11" key="1">
    <citation type="submission" date="2015-09" db="EMBL/GenBank/DDBJ databases">
        <title>De novo assembly of Pectinophora gossypiella (Pink Bollworm) gut transcriptome.</title>
        <authorList>
            <person name="Tassone E.E."/>
        </authorList>
    </citation>
    <scope>NUCLEOTIDE SEQUENCE</scope>
</reference>
<organism evidence="11">
    <name type="scientific">Pectinophora gossypiella</name>
    <name type="common">Cotton pink bollworm</name>
    <name type="synonym">Depressaria gossypiella</name>
    <dbReference type="NCBI Taxonomy" id="13191"/>
    <lineage>
        <taxon>Eukaryota</taxon>
        <taxon>Metazoa</taxon>
        <taxon>Ecdysozoa</taxon>
        <taxon>Arthropoda</taxon>
        <taxon>Hexapoda</taxon>
        <taxon>Insecta</taxon>
        <taxon>Pterygota</taxon>
        <taxon>Neoptera</taxon>
        <taxon>Endopterygota</taxon>
        <taxon>Lepidoptera</taxon>
        <taxon>Glossata</taxon>
        <taxon>Ditrysia</taxon>
        <taxon>Gelechioidea</taxon>
        <taxon>Gelechiidae</taxon>
        <taxon>Apatetrinae</taxon>
        <taxon>Pectinophora</taxon>
    </lineage>
</organism>
<evidence type="ECO:0000313" key="11">
    <source>
        <dbReference type="EMBL" id="JAT84962.1"/>
    </source>
</evidence>
<dbReference type="SMART" id="SM00320">
    <property type="entry name" value="WD40"/>
    <property type="match status" value="2"/>
</dbReference>
<dbReference type="GO" id="GO:0006335">
    <property type="term" value="P:DNA replication-dependent chromatin assembly"/>
    <property type="evidence" value="ECO:0007669"/>
    <property type="project" value="InterPro"/>
</dbReference>
<dbReference type="InterPro" id="IPR055410">
    <property type="entry name" value="Beta-prop_CAF1B_HIR1"/>
</dbReference>
<evidence type="ECO:0000256" key="1">
    <source>
        <dbReference type="ARBA" id="ARBA00004123"/>
    </source>
</evidence>
<dbReference type="OrthoDB" id="71227at2759"/>
<comment type="similarity">
    <text evidence="2">Belongs to the WD repeat HIR1 family.</text>
</comment>
<dbReference type="InterPro" id="IPR001680">
    <property type="entry name" value="WD40_rpt"/>
</dbReference>
<sequence>MKYAIPEISWHNRDPVLSVDFQPKCAPGDPTRLATGGTDTHVLIWYISTTDSGTVNLEVAADLCRHQKAVNVVRWSPSGEYLGSGDDESIIFVWKQKNEEPAPAEQGEEQYKENWVI</sequence>
<dbReference type="PROSITE" id="PS50294">
    <property type="entry name" value="WD_REPEATS_REGION"/>
    <property type="match status" value="1"/>
</dbReference>
<evidence type="ECO:0000256" key="4">
    <source>
        <dbReference type="ARBA" id="ARBA00022737"/>
    </source>
</evidence>
<dbReference type="GO" id="GO:0005634">
    <property type="term" value="C:nucleus"/>
    <property type="evidence" value="ECO:0007669"/>
    <property type="project" value="UniProtKB-SubCell"/>
</dbReference>
<name>A0A1E1WD81_PECGO</name>
<dbReference type="AlphaFoldDB" id="A0A1E1WD81"/>
<evidence type="ECO:0000256" key="8">
    <source>
        <dbReference type="ARBA" id="ARBA00023242"/>
    </source>
</evidence>
<dbReference type="GO" id="GO:0006281">
    <property type="term" value="P:DNA repair"/>
    <property type="evidence" value="ECO:0007669"/>
    <property type="project" value="UniProtKB-KW"/>
</dbReference>
<dbReference type="PANTHER" id="PTHR15271:SF4">
    <property type="entry name" value="CHROMATIN ASSEMBLY FACTOR 1 SUBUNIT B"/>
    <property type="match status" value="1"/>
</dbReference>